<dbReference type="InterPro" id="IPR036188">
    <property type="entry name" value="FAD/NAD-bd_sf"/>
</dbReference>
<evidence type="ECO:0000256" key="2">
    <source>
        <dbReference type="ARBA" id="ARBA00009967"/>
    </source>
</evidence>
<dbReference type="GO" id="GO:0030327">
    <property type="term" value="P:prenylated protein catabolic process"/>
    <property type="evidence" value="ECO:0007669"/>
    <property type="project" value="TreeGrafter"/>
</dbReference>
<evidence type="ECO:0000313" key="11">
    <source>
        <dbReference type="Proteomes" id="UP001188597"/>
    </source>
</evidence>
<feature type="chain" id="PRO_5041691768" description="Prenylcysteine lyase domain-containing protein" evidence="8">
    <location>
        <begin position="21"/>
        <end position="546"/>
    </location>
</feature>
<dbReference type="PANTHER" id="PTHR15944:SF0">
    <property type="entry name" value="PRENYLCYSTEINE LYASE DOMAIN-CONTAINING PROTEIN"/>
    <property type="match status" value="1"/>
</dbReference>
<keyword evidence="7" id="KW-0325">Glycoprotein</keyword>
<dbReference type="Proteomes" id="UP001188597">
    <property type="component" value="Unassembled WGS sequence"/>
</dbReference>
<evidence type="ECO:0000256" key="4">
    <source>
        <dbReference type="ARBA" id="ARBA00022729"/>
    </source>
</evidence>
<evidence type="ECO:0000256" key="6">
    <source>
        <dbReference type="ARBA" id="ARBA00023002"/>
    </source>
</evidence>
<dbReference type="AlphaFoldDB" id="A0AA88X2W2"/>
<feature type="domain" description="Prenylcysteine lyase" evidence="9">
    <location>
        <begin position="137"/>
        <end position="223"/>
    </location>
</feature>
<dbReference type="SUPFAM" id="SSF51905">
    <property type="entry name" value="FAD/NAD(P)-binding domain"/>
    <property type="match status" value="1"/>
</dbReference>
<feature type="domain" description="Prenylcysteine lyase" evidence="9">
    <location>
        <begin position="368"/>
        <end position="545"/>
    </location>
</feature>
<feature type="signal peptide" evidence="8">
    <location>
        <begin position="1"/>
        <end position="20"/>
    </location>
</feature>
<dbReference type="Gene3D" id="3.50.50.60">
    <property type="entry name" value="FAD/NAD(P)-binding domain"/>
    <property type="match status" value="2"/>
</dbReference>
<dbReference type="PANTHER" id="PTHR15944">
    <property type="entry name" value="FARNESYLCYSTEINE LYASE"/>
    <property type="match status" value="1"/>
</dbReference>
<sequence>MLTGLIFPLLLLLAPSPAQSEPPTVCIVGSGIAGSSVAHFLRLYSKSNNSPRISKIRMFERNGVVGGRMATVSIGGNTFEAGASILHPKNYHALNFTKLLNLTVKEPSSSSDSFAIWDGHRIIFKTLKSDSNSPFVQRIVSFTNSILMFVRYGLSLFRMSKFVEVKVDRFLNYYTSVDLRPVFETVEGMLEWAGLYNLTARTLLEELSDVKLSPLLIKELVTVPTNGLLMLFQFQHRSYSSMTVVPIGPRVFSIPQVHILEFVNYGLSSFGLRRCRFKDSCSIASQQLIDSGSMSVYQSNAFPLRSLTNCLMRRSPLCLRRGKFRQSWRHVSWGCPSRRTAGTLVAGTLLASTVVYSLQIWLRVHESVIARINYGQSVTISGLAGAVSLAGSGGGLWSIEGGNWQMAARLINRSDVAMHLNEEIESISYLGDFYELNSTKGSSYACKVTVVATPLDELHIRFMPEISIPERKLQHTHATFVRGLLNPAYFGLGAASDVPDLVGTVEIPDLTFTSISLLKRHDEKDMTYKIFSRQPMTDASLDSIFR</sequence>
<keyword evidence="6" id="KW-0560">Oxidoreductase</keyword>
<dbReference type="InterPro" id="IPR017046">
    <property type="entry name" value="Prenylcysteine_Oxase1"/>
</dbReference>
<gene>
    <name evidence="10" type="ORF">RJ639_028023</name>
</gene>
<dbReference type="Pfam" id="PF07156">
    <property type="entry name" value="Prenylcys_lyase"/>
    <property type="match status" value="2"/>
</dbReference>
<reference evidence="10" key="1">
    <citation type="submission" date="2022-12" db="EMBL/GenBank/DDBJ databases">
        <title>Draft genome assemblies for two species of Escallonia (Escalloniales).</title>
        <authorList>
            <person name="Chanderbali A."/>
            <person name="Dervinis C."/>
            <person name="Anghel I."/>
            <person name="Soltis D."/>
            <person name="Soltis P."/>
            <person name="Zapata F."/>
        </authorList>
    </citation>
    <scope>NUCLEOTIDE SEQUENCE</scope>
    <source>
        <strain evidence="10">UCBG64.0493</strain>
        <tissue evidence="10">Leaf</tissue>
    </source>
</reference>
<dbReference type="EMBL" id="JAVXUP010000093">
    <property type="protein sequence ID" value="KAK3038572.1"/>
    <property type="molecule type" value="Genomic_DNA"/>
</dbReference>
<evidence type="ECO:0000256" key="7">
    <source>
        <dbReference type="ARBA" id="ARBA00023180"/>
    </source>
</evidence>
<evidence type="ECO:0000313" key="10">
    <source>
        <dbReference type="EMBL" id="KAK3038572.1"/>
    </source>
</evidence>
<evidence type="ECO:0000256" key="3">
    <source>
        <dbReference type="ARBA" id="ARBA00022630"/>
    </source>
</evidence>
<dbReference type="Gene3D" id="1.10.405.20">
    <property type="match status" value="1"/>
</dbReference>
<comment type="caution">
    <text evidence="10">The sequence shown here is derived from an EMBL/GenBank/DDBJ whole genome shotgun (WGS) entry which is preliminary data.</text>
</comment>
<keyword evidence="4 8" id="KW-0732">Signal</keyword>
<dbReference type="InterPro" id="IPR010795">
    <property type="entry name" value="Prenylcys_lyase"/>
</dbReference>
<keyword evidence="5" id="KW-0274">FAD</keyword>
<organism evidence="10 11">
    <name type="scientific">Escallonia herrerae</name>
    <dbReference type="NCBI Taxonomy" id="1293975"/>
    <lineage>
        <taxon>Eukaryota</taxon>
        <taxon>Viridiplantae</taxon>
        <taxon>Streptophyta</taxon>
        <taxon>Embryophyta</taxon>
        <taxon>Tracheophyta</taxon>
        <taxon>Spermatophyta</taxon>
        <taxon>Magnoliopsida</taxon>
        <taxon>eudicotyledons</taxon>
        <taxon>Gunneridae</taxon>
        <taxon>Pentapetalae</taxon>
        <taxon>asterids</taxon>
        <taxon>campanulids</taxon>
        <taxon>Escalloniales</taxon>
        <taxon>Escalloniaceae</taxon>
        <taxon>Escallonia</taxon>
    </lineage>
</organism>
<comment type="similarity">
    <text evidence="2">Belongs to the prenylcysteine oxidase family.</text>
</comment>
<evidence type="ECO:0000256" key="8">
    <source>
        <dbReference type="SAM" id="SignalP"/>
    </source>
</evidence>
<accession>A0AA88X2W2</accession>
<evidence type="ECO:0000256" key="1">
    <source>
        <dbReference type="ARBA" id="ARBA00001974"/>
    </source>
</evidence>
<proteinExistence type="inferred from homology"/>
<evidence type="ECO:0000259" key="9">
    <source>
        <dbReference type="Pfam" id="PF07156"/>
    </source>
</evidence>
<protein>
    <recommendedName>
        <fullName evidence="9">Prenylcysteine lyase domain-containing protein</fullName>
    </recommendedName>
</protein>
<name>A0AA88X2W2_9ASTE</name>
<dbReference type="FunFam" id="3.50.50.60:FF:000430">
    <property type="entry name" value="Farnesylcysteine lyase"/>
    <property type="match status" value="1"/>
</dbReference>
<dbReference type="Pfam" id="PF13450">
    <property type="entry name" value="NAD_binding_8"/>
    <property type="match status" value="1"/>
</dbReference>
<dbReference type="GO" id="GO:0030328">
    <property type="term" value="P:prenylcysteine catabolic process"/>
    <property type="evidence" value="ECO:0007669"/>
    <property type="project" value="InterPro"/>
</dbReference>
<keyword evidence="3" id="KW-0285">Flavoprotein</keyword>
<comment type="cofactor">
    <cofactor evidence="1">
        <name>FAD</name>
        <dbReference type="ChEBI" id="CHEBI:57692"/>
    </cofactor>
</comment>
<evidence type="ECO:0000256" key="5">
    <source>
        <dbReference type="ARBA" id="ARBA00022827"/>
    </source>
</evidence>
<dbReference type="GO" id="GO:0001735">
    <property type="term" value="F:prenylcysteine oxidase activity"/>
    <property type="evidence" value="ECO:0007669"/>
    <property type="project" value="InterPro"/>
</dbReference>
<keyword evidence="11" id="KW-1185">Reference proteome</keyword>